<dbReference type="RefSeq" id="WP_193436759.1">
    <property type="nucleotide sequence ID" value="NZ_CP063144.1"/>
</dbReference>
<dbReference type="GeneID" id="59454435"/>
<dbReference type="InterPro" id="IPR003593">
    <property type="entry name" value="AAA+_ATPase"/>
</dbReference>
<dbReference type="AlphaFoldDB" id="A0A7M1UTP1"/>
<organism evidence="4 5">
    <name type="scientific">Thermosphaera chiliense</name>
    <dbReference type="NCBI Taxonomy" id="3402707"/>
    <lineage>
        <taxon>Archaea</taxon>
        <taxon>Thermoproteota</taxon>
        <taxon>Thermoprotei</taxon>
        <taxon>Desulfurococcales</taxon>
        <taxon>Desulfurococcaceae</taxon>
        <taxon>Thermosphaera</taxon>
    </lineage>
</organism>
<dbReference type="InterPro" id="IPR017871">
    <property type="entry name" value="ABC_transporter-like_CS"/>
</dbReference>
<dbReference type="PANTHER" id="PTHR43875">
    <property type="entry name" value="MALTODEXTRIN IMPORT ATP-BINDING PROTEIN MSMX"/>
    <property type="match status" value="1"/>
</dbReference>
<sequence>MEKALIVSEIVKKIRGKEVLKNVSFEVEKGQLLVLLGPPGSGKTTLLKIIAGLEKQDSGSIYINGVRVDETPPYERKVSMVFETLALYSHMTVYENIASPMVAEKKPKDFIDKRVREIAGILRIEHLLDRRADKLSGGERQRVAVARALAKEAEIYLLDEPFSNLDAKIRYALRTEFKKLKTILGKTLVLATSDPLDALALGDAVVFIEKGEVVQRSTPVELYYKPSRLDIARYLTGKILNEVIVKKKAEGGKTVIMSELDIAISESVLRDLQEIPAENIVLASHPDTAIIEKSVENCDGLKLKGRFLGYEYRGSEFLVFAEYKNHLFKALKYEKPLIDFNEPVEVCISREGLNFYNLDTGALVR</sequence>
<dbReference type="SMART" id="SM00382">
    <property type="entry name" value="AAA"/>
    <property type="match status" value="1"/>
</dbReference>
<feature type="domain" description="ABC transporter" evidence="3">
    <location>
        <begin position="5"/>
        <end position="235"/>
    </location>
</feature>
<dbReference type="PROSITE" id="PS50893">
    <property type="entry name" value="ABC_TRANSPORTER_2"/>
    <property type="match status" value="1"/>
</dbReference>
<dbReference type="OrthoDB" id="18368at2157"/>
<dbReference type="KEGG" id="tcs:IMZ38_03415"/>
<gene>
    <name evidence="4" type="ORF">IMZ38_03415</name>
</gene>
<reference evidence="4 5" key="1">
    <citation type="submission" date="2020-10" db="EMBL/GenBank/DDBJ databases">
        <title>Complete genome sequence of Thermosphaera aggregans strain 3507.</title>
        <authorList>
            <person name="Zayulina K.S."/>
            <person name="Elcheninov A.G."/>
            <person name="Toshchakov S.V."/>
            <person name="Kublanov I.V."/>
            <person name="Kochetkova T.V."/>
        </authorList>
    </citation>
    <scope>NUCLEOTIDE SEQUENCE [LARGE SCALE GENOMIC DNA]</scope>
    <source>
        <strain evidence="4 5">3507</strain>
    </source>
</reference>
<keyword evidence="2 4" id="KW-0067">ATP-binding</keyword>
<evidence type="ECO:0000256" key="1">
    <source>
        <dbReference type="ARBA" id="ARBA00022741"/>
    </source>
</evidence>
<dbReference type="GO" id="GO:0016887">
    <property type="term" value="F:ATP hydrolysis activity"/>
    <property type="evidence" value="ECO:0007669"/>
    <property type="project" value="InterPro"/>
</dbReference>
<dbReference type="SUPFAM" id="SSF52540">
    <property type="entry name" value="P-loop containing nucleoside triphosphate hydrolases"/>
    <property type="match status" value="1"/>
</dbReference>
<evidence type="ECO:0000313" key="4">
    <source>
        <dbReference type="EMBL" id="QOR94963.1"/>
    </source>
</evidence>
<keyword evidence="1" id="KW-0547">Nucleotide-binding</keyword>
<dbReference type="Pfam" id="PF00005">
    <property type="entry name" value="ABC_tran"/>
    <property type="match status" value="1"/>
</dbReference>
<dbReference type="InterPro" id="IPR027417">
    <property type="entry name" value="P-loop_NTPase"/>
</dbReference>
<accession>A0A7M1UTP1</accession>
<dbReference type="PROSITE" id="PS00211">
    <property type="entry name" value="ABC_TRANSPORTER_1"/>
    <property type="match status" value="1"/>
</dbReference>
<dbReference type="Gene3D" id="3.40.50.300">
    <property type="entry name" value="P-loop containing nucleotide triphosphate hydrolases"/>
    <property type="match status" value="1"/>
</dbReference>
<evidence type="ECO:0000259" key="3">
    <source>
        <dbReference type="PROSITE" id="PS50893"/>
    </source>
</evidence>
<name>A0A7M1UTP1_9CREN</name>
<dbReference type="InterPro" id="IPR003439">
    <property type="entry name" value="ABC_transporter-like_ATP-bd"/>
</dbReference>
<proteinExistence type="predicted"/>
<evidence type="ECO:0000256" key="2">
    <source>
        <dbReference type="ARBA" id="ARBA00022840"/>
    </source>
</evidence>
<evidence type="ECO:0000313" key="5">
    <source>
        <dbReference type="Proteomes" id="UP000593766"/>
    </source>
</evidence>
<dbReference type="InterPro" id="IPR047641">
    <property type="entry name" value="ABC_transpr_MalK/UgpC-like"/>
</dbReference>
<protein>
    <submittedName>
        <fullName evidence="4">ABC transporter ATP-binding protein</fullName>
    </submittedName>
</protein>
<keyword evidence="5" id="KW-1185">Reference proteome</keyword>
<dbReference type="GO" id="GO:0005524">
    <property type="term" value="F:ATP binding"/>
    <property type="evidence" value="ECO:0007669"/>
    <property type="project" value="UniProtKB-KW"/>
</dbReference>
<dbReference type="EMBL" id="CP063144">
    <property type="protein sequence ID" value="QOR94963.1"/>
    <property type="molecule type" value="Genomic_DNA"/>
</dbReference>
<dbReference type="GO" id="GO:0055052">
    <property type="term" value="C:ATP-binding cassette (ABC) transporter complex, substrate-binding subunit-containing"/>
    <property type="evidence" value="ECO:0007669"/>
    <property type="project" value="TreeGrafter"/>
</dbReference>
<dbReference type="PANTHER" id="PTHR43875:SF1">
    <property type="entry name" value="OSMOPROTECTIVE COMPOUNDS UPTAKE ATP-BINDING PROTEIN GGTA"/>
    <property type="match status" value="1"/>
</dbReference>
<dbReference type="Proteomes" id="UP000593766">
    <property type="component" value="Chromosome"/>
</dbReference>